<sequence>MAGSVKRSSSVASHRSRDNSNGLALALLAGTLFVFLSAEMLPVGLLPELSESFGVSPGSAGLLLSCYAVIAAIAGIPITNLTASWPRRRLLVIALSTLAISQLVFALSTTFWLALVSRAAAALLHTTVWAVLPVAASRLGGSTSGRAASYVFLGSALGLVLGTPAVAGLGQLLGWRLAAVLLAVLAALLAALLRIKLPALRSTQQPSDLDSPNRWLQQLLPRGLNPRVLLLCASTAVLVLGHYSAYSYFSVIFAEKGGPQTLWPLVLAIFGGAGLVGVFCAGRWIDEYRRKVSFTVLFGVPATLLILALSPLAGVYPATLGWGMAVAAVPLVMQSAVIRAAPGTADESSAAYVVAFQLGISGGSWLGGLLLSQTGSVGTLLIAAGLSSAAALILACNRQLLGPRSG</sequence>
<evidence type="ECO:0000259" key="7">
    <source>
        <dbReference type="PROSITE" id="PS50850"/>
    </source>
</evidence>
<dbReference type="KEGG" id="ari:UM93_15530"/>
<dbReference type="InterPro" id="IPR020846">
    <property type="entry name" value="MFS_dom"/>
</dbReference>
<keyword evidence="5 6" id="KW-0472">Membrane</keyword>
<dbReference type="SUPFAM" id="SSF103473">
    <property type="entry name" value="MFS general substrate transporter"/>
    <property type="match status" value="1"/>
</dbReference>
<keyword evidence="3 6" id="KW-0812">Transmembrane</keyword>
<feature type="transmembrane region" description="Helical" evidence="6">
    <location>
        <begin position="148"/>
        <end position="167"/>
    </location>
</feature>
<dbReference type="PANTHER" id="PTHR43124">
    <property type="entry name" value="PURINE EFFLUX PUMP PBUE"/>
    <property type="match status" value="1"/>
</dbReference>
<dbReference type="CDD" id="cd17324">
    <property type="entry name" value="MFS_NepI_like"/>
    <property type="match status" value="1"/>
</dbReference>
<dbReference type="PROSITE" id="PS50850">
    <property type="entry name" value="MFS"/>
    <property type="match status" value="1"/>
</dbReference>
<evidence type="ECO:0000256" key="4">
    <source>
        <dbReference type="ARBA" id="ARBA00022989"/>
    </source>
</evidence>
<dbReference type="InterPro" id="IPR050189">
    <property type="entry name" value="MFS_Efflux_Transporters"/>
</dbReference>
<accession>A0A0D4C1K9</accession>
<dbReference type="HOGENOM" id="CLU_001265_61_1_11"/>
<evidence type="ECO:0000313" key="8">
    <source>
        <dbReference type="EMBL" id="AJT42542.1"/>
    </source>
</evidence>
<evidence type="ECO:0000313" key="9">
    <source>
        <dbReference type="Proteomes" id="UP000061839"/>
    </source>
</evidence>
<dbReference type="RefSeq" id="WP_045076414.1">
    <property type="nucleotide sequence ID" value="NZ_CP011005.1"/>
</dbReference>
<name>A0A0D4C1K9_9MICC</name>
<evidence type="ECO:0000256" key="5">
    <source>
        <dbReference type="ARBA" id="ARBA00023136"/>
    </source>
</evidence>
<keyword evidence="4 6" id="KW-1133">Transmembrane helix</keyword>
<dbReference type="OrthoDB" id="2810795at2"/>
<dbReference type="InterPro" id="IPR011701">
    <property type="entry name" value="MFS"/>
</dbReference>
<reference evidence="8 9" key="1">
    <citation type="journal article" date="2015" name="Genome Announc.">
        <title>Complete Genome Sequencing of Protease-Producing Novel Arthrobacter sp. Strain IHBB 11108 Using PacBio Single-Molecule Real-Time Sequencing Technology.</title>
        <authorList>
            <person name="Kiran S."/>
            <person name="Swarnkar M.K."/>
            <person name="Pal M."/>
            <person name="Thakur R."/>
            <person name="Tewari R."/>
            <person name="Singh A.K."/>
            <person name="Gulati A."/>
        </authorList>
    </citation>
    <scope>NUCLEOTIDE SEQUENCE [LARGE SCALE GENOMIC DNA]</scope>
    <source>
        <strain evidence="8 9">IHBB 11108</strain>
    </source>
</reference>
<keyword evidence="9" id="KW-1185">Reference proteome</keyword>
<evidence type="ECO:0000256" key="3">
    <source>
        <dbReference type="ARBA" id="ARBA00022692"/>
    </source>
</evidence>
<evidence type="ECO:0000256" key="6">
    <source>
        <dbReference type="SAM" id="Phobius"/>
    </source>
</evidence>
<comment type="subcellular location">
    <subcellularLocation>
        <location evidence="1">Cell membrane</location>
        <topology evidence="1">Multi-pass membrane protein</topology>
    </subcellularLocation>
</comment>
<dbReference type="Gene3D" id="1.20.1250.20">
    <property type="entry name" value="MFS general substrate transporter like domains"/>
    <property type="match status" value="1"/>
</dbReference>
<feature type="domain" description="Major facilitator superfamily (MFS) profile" evidence="7">
    <location>
        <begin position="23"/>
        <end position="402"/>
    </location>
</feature>
<dbReference type="InterPro" id="IPR036259">
    <property type="entry name" value="MFS_trans_sf"/>
</dbReference>
<gene>
    <name evidence="8" type="ORF">UM93_15530</name>
</gene>
<dbReference type="Proteomes" id="UP000061839">
    <property type="component" value="Chromosome"/>
</dbReference>
<dbReference type="PATRIC" id="fig|1618207.4.peg.3161"/>
<dbReference type="GO" id="GO:0022857">
    <property type="term" value="F:transmembrane transporter activity"/>
    <property type="evidence" value="ECO:0007669"/>
    <property type="project" value="InterPro"/>
</dbReference>
<feature type="transmembrane region" description="Helical" evidence="6">
    <location>
        <begin position="377"/>
        <end position="396"/>
    </location>
</feature>
<feature type="transmembrane region" description="Helical" evidence="6">
    <location>
        <begin position="21"/>
        <end position="38"/>
    </location>
</feature>
<dbReference type="AlphaFoldDB" id="A0A0D4C1K9"/>
<feature type="transmembrane region" description="Helical" evidence="6">
    <location>
        <begin position="350"/>
        <end position="371"/>
    </location>
</feature>
<evidence type="ECO:0000256" key="1">
    <source>
        <dbReference type="ARBA" id="ARBA00004651"/>
    </source>
</evidence>
<organism evidence="8 9">
    <name type="scientific">Psychromicrobium lacuslunae</name>
    <dbReference type="NCBI Taxonomy" id="1618207"/>
    <lineage>
        <taxon>Bacteria</taxon>
        <taxon>Bacillati</taxon>
        <taxon>Actinomycetota</taxon>
        <taxon>Actinomycetes</taxon>
        <taxon>Micrococcales</taxon>
        <taxon>Micrococcaceae</taxon>
        <taxon>Psychromicrobium</taxon>
    </lineage>
</organism>
<dbReference type="GO" id="GO:0005886">
    <property type="term" value="C:plasma membrane"/>
    <property type="evidence" value="ECO:0007669"/>
    <property type="project" value="UniProtKB-SubCell"/>
</dbReference>
<feature type="transmembrane region" description="Helical" evidence="6">
    <location>
        <begin position="58"/>
        <end position="78"/>
    </location>
</feature>
<protein>
    <recommendedName>
        <fullName evidence="7">Major facilitator superfamily (MFS) profile domain-containing protein</fullName>
    </recommendedName>
</protein>
<dbReference type="Pfam" id="PF07690">
    <property type="entry name" value="MFS_1"/>
    <property type="match status" value="1"/>
</dbReference>
<dbReference type="PANTHER" id="PTHR43124:SF3">
    <property type="entry name" value="CHLORAMPHENICOL EFFLUX PUMP RV0191"/>
    <property type="match status" value="1"/>
</dbReference>
<feature type="transmembrane region" description="Helical" evidence="6">
    <location>
        <begin position="90"/>
        <end position="113"/>
    </location>
</feature>
<keyword evidence="2" id="KW-1003">Cell membrane</keyword>
<dbReference type="STRING" id="1618207.UM93_15530"/>
<feature type="transmembrane region" description="Helical" evidence="6">
    <location>
        <begin position="173"/>
        <end position="193"/>
    </location>
</feature>
<feature type="transmembrane region" description="Helical" evidence="6">
    <location>
        <begin position="228"/>
        <end position="249"/>
    </location>
</feature>
<feature type="transmembrane region" description="Helical" evidence="6">
    <location>
        <begin position="294"/>
        <end position="313"/>
    </location>
</feature>
<proteinExistence type="predicted"/>
<feature type="transmembrane region" description="Helical" evidence="6">
    <location>
        <begin position="119"/>
        <end position="136"/>
    </location>
</feature>
<evidence type="ECO:0000256" key="2">
    <source>
        <dbReference type="ARBA" id="ARBA00022475"/>
    </source>
</evidence>
<dbReference type="EMBL" id="CP011005">
    <property type="protein sequence ID" value="AJT42542.1"/>
    <property type="molecule type" value="Genomic_DNA"/>
</dbReference>
<feature type="transmembrane region" description="Helical" evidence="6">
    <location>
        <begin position="261"/>
        <end position="282"/>
    </location>
</feature>
<feature type="transmembrane region" description="Helical" evidence="6">
    <location>
        <begin position="319"/>
        <end position="338"/>
    </location>
</feature>